<dbReference type="Proteomes" id="UP000295714">
    <property type="component" value="Unassembled WGS sequence"/>
</dbReference>
<dbReference type="GO" id="GO:0030894">
    <property type="term" value="C:replisome"/>
    <property type="evidence" value="ECO:0007669"/>
    <property type="project" value="TreeGrafter"/>
</dbReference>
<dbReference type="GO" id="GO:0006310">
    <property type="term" value="P:DNA recombination"/>
    <property type="evidence" value="ECO:0007669"/>
    <property type="project" value="InterPro"/>
</dbReference>
<gene>
    <name evidence="15" type="ORF">DFQ05_2631</name>
</gene>
<dbReference type="EMBL" id="SMGI01000005">
    <property type="protein sequence ID" value="TCK64892.1"/>
    <property type="molecule type" value="Genomic_DNA"/>
</dbReference>
<dbReference type="RefSeq" id="WP_132705977.1">
    <property type="nucleotide sequence ID" value="NZ_SMGI01000005.1"/>
</dbReference>
<evidence type="ECO:0000313" key="16">
    <source>
        <dbReference type="Proteomes" id="UP000295714"/>
    </source>
</evidence>
<keyword evidence="6" id="KW-0067">ATP-binding</keyword>
<keyword evidence="2" id="KW-0479">Metal-binding</keyword>
<dbReference type="PANTHER" id="PTHR13710">
    <property type="entry name" value="DNA HELICASE RECQ FAMILY MEMBER"/>
    <property type="match status" value="1"/>
</dbReference>
<comment type="similarity">
    <text evidence="1">Belongs to the helicase family. RecQ subfamily.</text>
</comment>
<dbReference type="GO" id="GO:0009378">
    <property type="term" value="F:four-way junction helicase activity"/>
    <property type="evidence" value="ECO:0007669"/>
    <property type="project" value="TreeGrafter"/>
</dbReference>
<dbReference type="GO" id="GO:0016787">
    <property type="term" value="F:hydrolase activity"/>
    <property type="evidence" value="ECO:0007669"/>
    <property type="project" value="UniProtKB-KW"/>
</dbReference>
<evidence type="ECO:0000256" key="2">
    <source>
        <dbReference type="ARBA" id="ARBA00022723"/>
    </source>
</evidence>
<dbReference type="GO" id="GO:0046872">
    <property type="term" value="F:metal ion binding"/>
    <property type="evidence" value="ECO:0007669"/>
    <property type="project" value="UniProtKB-KW"/>
</dbReference>
<evidence type="ECO:0000256" key="3">
    <source>
        <dbReference type="ARBA" id="ARBA00022741"/>
    </source>
</evidence>
<dbReference type="OrthoDB" id="9763310at2"/>
<dbReference type="GO" id="GO:0043590">
    <property type="term" value="C:bacterial nucleoid"/>
    <property type="evidence" value="ECO:0007669"/>
    <property type="project" value="TreeGrafter"/>
</dbReference>
<dbReference type="Gene3D" id="3.40.50.300">
    <property type="entry name" value="P-loop containing nucleotide triphosphate hydrolases"/>
    <property type="match status" value="2"/>
</dbReference>
<dbReference type="FunFam" id="3.40.50.300:FF:001389">
    <property type="entry name" value="ATP-dependent DNA helicase RecQ"/>
    <property type="match status" value="1"/>
</dbReference>
<dbReference type="GO" id="GO:0003677">
    <property type="term" value="F:DNA binding"/>
    <property type="evidence" value="ECO:0007669"/>
    <property type="project" value="UniProtKB-KW"/>
</dbReference>
<keyword evidence="7" id="KW-0238">DNA-binding</keyword>
<name>A0A4R1KJI5_9FLAO</name>
<dbReference type="InterPro" id="IPR036388">
    <property type="entry name" value="WH-like_DNA-bd_sf"/>
</dbReference>
<evidence type="ECO:0000256" key="12">
    <source>
        <dbReference type="ARBA" id="ARBA00044550"/>
    </source>
</evidence>
<evidence type="ECO:0000256" key="5">
    <source>
        <dbReference type="ARBA" id="ARBA00022806"/>
    </source>
</evidence>
<dbReference type="InterPro" id="IPR001650">
    <property type="entry name" value="Helicase_C-like"/>
</dbReference>
<evidence type="ECO:0000256" key="11">
    <source>
        <dbReference type="ARBA" id="ARBA00044535"/>
    </source>
</evidence>
<dbReference type="CDD" id="cd17920">
    <property type="entry name" value="DEXHc_RecQ"/>
    <property type="match status" value="1"/>
</dbReference>
<protein>
    <recommendedName>
        <fullName evidence="11">ATP-dependent DNA helicase RecQ</fullName>
        <ecNumber evidence="10">5.6.2.4</ecNumber>
    </recommendedName>
    <alternativeName>
        <fullName evidence="12">DNA 3'-5' helicase RecQ</fullName>
    </alternativeName>
</protein>
<dbReference type="InterPro" id="IPR011545">
    <property type="entry name" value="DEAD/DEAH_box_helicase_dom"/>
</dbReference>
<dbReference type="EC" id="5.6.2.4" evidence="10"/>
<dbReference type="Pfam" id="PF00270">
    <property type="entry name" value="DEAD"/>
    <property type="match status" value="1"/>
</dbReference>
<dbReference type="PROSITE" id="PS51194">
    <property type="entry name" value="HELICASE_CTER"/>
    <property type="match status" value="1"/>
</dbReference>
<evidence type="ECO:0000256" key="9">
    <source>
        <dbReference type="ARBA" id="ARBA00034617"/>
    </source>
</evidence>
<dbReference type="SMART" id="SM00487">
    <property type="entry name" value="DEXDc"/>
    <property type="match status" value="1"/>
</dbReference>
<dbReference type="NCBIfam" id="TIGR00614">
    <property type="entry name" value="recQ_fam"/>
    <property type="match status" value="1"/>
</dbReference>
<proteinExistence type="inferred from homology"/>
<evidence type="ECO:0000256" key="6">
    <source>
        <dbReference type="ARBA" id="ARBA00022840"/>
    </source>
</evidence>
<keyword evidence="16" id="KW-1185">Reference proteome</keyword>
<evidence type="ECO:0000256" key="1">
    <source>
        <dbReference type="ARBA" id="ARBA00005446"/>
    </source>
</evidence>
<reference evidence="15 16" key="1">
    <citation type="journal article" date="2015" name="Stand. Genomic Sci.">
        <title>Genomic Encyclopedia of Bacterial and Archaeal Type Strains, Phase III: the genomes of soil and plant-associated and newly described type strains.</title>
        <authorList>
            <person name="Whitman W.B."/>
            <person name="Woyke T."/>
            <person name="Klenk H.P."/>
            <person name="Zhou Y."/>
            <person name="Lilburn T.G."/>
            <person name="Beck B.J."/>
            <person name="De Vos P."/>
            <person name="Vandamme P."/>
            <person name="Eisen J.A."/>
            <person name="Garrity G."/>
            <person name="Hugenholtz P."/>
            <person name="Kyrpides N.C."/>
        </authorList>
    </citation>
    <scope>NUCLEOTIDE SEQUENCE [LARGE SCALE GENOMIC DNA]</scope>
    <source>
        <strain evidence="15 16">CECT 8445</strain>
    </source>
</reference>
<dbReference type="GO" id="GO:0043138">
    <property type="term" value="F:3'-5' DNA helicase activity"/>
    <property type="evidence" value="ECO:0007669"/>
    <property type="project" value="UniProtKB-EC"/>
</dbReference>
<feature type="domain" description="Helicase C-terminal" evidence="14">
    <location>
        <begin position="216"/>
        <end position="359"/>
    </location>
</feature>
<dbReference type="AlphaFoldDB" id="A0A4R1KJI5"/>
<dbReference type="Pfam" id="PF16124">
    <property type="entry name" value="RecQ_Zn_bind"/>
    <property type="match status" value="1"/>
</dbReference>
<evidence type="ECO:0000313" key="15">
    <source>
        <dbReference type="EMBL" id="TCK64892.1"/>
    </source>
</evidence>
<dbReference type="GO" id="GO:0005737">
    <property type="term" value="C:cytoplasm"/>
    <property type="evidence" value="ECO:0007669"/>
    <property type="project" value="TreeGrafter"/>
</dbReference>
<accession>A0A4R1KJI5</accession>
<dbReference type="PROSITE" id="PS51192">
    <property type="entry name" value="HELICASE_ATP_BIND_1"/>
    <property type="match status" value="1"/>
</dbReference>
<comment type="caution">
    <text evidence="15">The sequence shown here is derived from an EMBL/GenBank/DDBJ whole genome shotgun (WGS) entry which is preliminary data.</text>
</comment>
<keyword evidence="5 15" id="KW-0347">Helicase</keyword>
<sequence length="631" mass="71465">MHPIEVLERYWQHSSFRPLQEEIITSVLENNDTFALLPTGGGKSICFQIPALIKPGICIVISPLVALMQDQVNTLKQKGIKAIAISSGLSYTDLDTQLDNCIYGNYKFLYLSPERLQQSLVQERIQQMNVNLIAVDEAHCISQWGNDFRPAYKTISTLRELQPTVNCIALTATAKSKVVDDIINSLDFIDAKVFRASFKRTNISYRVINTEDKNYYLEQTLCQNPGASIVYVRSRKAALSVSNYLSSKGFEATYYHGGLTTTEKTTRLNEWTRNQKPIMVATTAFGMGIDKADVKSIIHYNLPESLESYYQEAGRAGRNGQDALAVILKKNIDEEKLKSQFLSALPSVDAVKYVYKKLCNYFQISYGEGQHTIHQLNFKTFCNIYQLKAGLTYNALRVLDSNSIISLNQQFNFKTTVQFKVTNAAIFHYLEQNKHQNKPIKALLRTYGGILDYPTKINVDLVASKAETTTNQLLEILKDLEIHGIIDLKIANTDSEITFIKPREDEKTINPIIPIIEQQNNLKRQQIASVINYTKNDSLCKQIQLLTYFDESSAENCGKCSVCLADSSNNSKKTDSEIQKEIIELLKTKEHSSRELLSALQCEQTELLKSIALLLEQETIKITDRNTYLLK</sequence>
<dbReference type="GO" id="GO:0005524">
    <property type="term" value="F:ATP binding"/>
    <property type="evidence" value="ECO:0007669"/>
    <property type="project" value="UniProtKB-KW"/>
</dbReference>
<feature type="domain" description="Helicase ATP-binding" evidence="13">
    <location>
        <begin position="24"/>
        <end position="192"/>
    </location>
</feature>
<dbReference type="InterPro" id="IPR032284">
    <property type="entry name" value="RecQ_Zn-bd"/>
</dbReference>
<dbReference type="PANTHER" id="PTHR13710:SF105">
    <property type="entry name" value="ATP-DEPENDENT DNA HELICASE Q1"/>
    <property type="match status" value="1"/>
</dbReference>
<keyword evidence="8" id="KW-0413">Isomerase</keyword>
<comment type="catalytic activity">
    <reaction evidence="9">
        <text>Couples ATP hydrolysis with the unwinding of duplex DNA by translocating in the 3'-5' direction.</text>
        <dbReference type="EC" id="5.6.2.4"/>
    </reaction>
</comment>
<evidence type="ECO:0000256" key="7">
    <source>
        <dbReference type="ARBA" id="ARBA00023125"/>
    </source>
</evidence>
<dbReference type="InterPro" id="IPR027417">
    <property type="entry name" value="P-loop_NTPase"/>
</dbReference>
<keyword evidence="4" id="KW-0378">Hydrolase</keyword>
<dbReference type="Gene3D" id="1.10.10.10">
    <property type="entry name" value="Winged helix-like DNA-binding domain superfamily/Winged helix DNA-binding domain"/>
    <property type="match status" value="1"/>
</dbReference>
<evidence type="ECO:0000256" key="8">
    <source>
        <dbReference type="ARBA" id="ARBA00023235"/>
    </source>
</evidence>
<dbReference type="InterPro" id="IPR004589">
    <property type="entry name" value="DNA_helicase_ATP-dep_RecQ"/>
</dbReference>
<evidence type="ECO:0000256" key="10">
    <source>
        <dbReference type="ARBA" id="ARBA00034808"/>
    </source>
</evidence>
<dbReference type="GO" id="GO:0006281">
    <property type="term" value="P:DNA repair"/>
    <property type="evidence" value="ECO:0007669"/>
    <property type="project" value="TreeGrafter"/>
</dbReference>
<dbReference type="SMART" id="SM00490">
    <property type="entry name" value="HELICc"/>
    <property type="match status" value="1"/>
</dbReference>
<dbReference type="InterPro" id="IPR014001">
    <property type="entry name" value="Helicase_ATP-bd"/>
</dbReference>
<organism evidence="15 16">
    <name type="scientific">Winogradskyella wandonensis</name>
    <dbReference type="NCBI Taxonomy" id="1442586"/>
    <lineage>
        <taxon>Bacteria</taxon>
        <taxon>Pseudomonadati</taxon>
        <taxon>Bacteroidota</taxon>
        <taxon>Flavobacteriia</taxon>
        <taxon>Flavobacteriales</taxon>
        <taxon>Flavobacteriaceae</taxon>
        <taxon>Winogradskyella</taxon>
    </lineage>
</organism>
<dbReference type="Pfam" id="PF00271">
    <property type="entry name" value="Helicase_C"/>
    <property type="match status" value="1"/>
</dbReference>
<evidence type="ECO:0000259" key="13">
    <source>
        <dbReference type="PROSITE" id="PS51192"/>
    </source>
</evidence>
<evidence type="ECO:0000259" key="14">
    <source>
        <dbReference type="PROSITE" id="PS51194"/>
    </source>
</evidence>
<dbReference type="SUPFAM" id="SSF52540">
    <property type="entry name" value="P-loop containing nucleoside triphosphate hydrolases"/>
    <property type="match status" value="1"/>
</dbReference>
<keyword evidence="3" id="KW-0547">Nucleotide-binding</keyword>
<evidence type="ECO:0000256" key="4">
    <source>
        <dbReference type="ARBA" id="ARBA00022801"/>
    </source>
</evidence>